<name>A0A3N2H6U0_9PSEU</name>
<dbReference type="Proteomes" id="UP000274843">
    <property type="component" value="Unassembled WGS sequence"/>
</dbReference>
<reference evidence="1 2" key="1">
    <citation type="submission" date="2018-11" db="EMBL/GenBank/DDBJ databases">
        <title>Sequencing the genomes of 1000 actinobacteria strains.</title>
        <authorList>
            <person name="Klenk H.-P."/>
        </authorList>
    </citation>
    <scope>NUCLEOTIDE SEQUENCE [LARGE SCALE GENOMIC DNA]</scope>
    <source>
        <strain evidence="1 2">DSM 44348</strain>
    </source>
</reference>
<comment type="caution">
    <text evidence="1">The sequence shown here is derived from an EMBL/GenBank/DDBJ whole genome shotgun (WGS) entry which is preliminary data.</text>
</comment>
<dbReference type="AlphaFoldDB" id="A0A3N2H6U0"/>
<protein>
    <submittedName>
        <fullName evidence="1">Uncharacterized protein</fullName>
    </submittedName>
</protein>
<accession>A0A3N2H6U0</accession>
<evidence type="ECO:0000313" key="2">
    <source>
        <dbReference type="Proteomes" id="UP000274843"/>
    </source>
</evidence>
<keyword evidence="2" id="KW-1185">Reference proteome</keyword>
<proteinExistence type="predicted"/>
<gene>
    <name evidence="1" type="ORF">EDD35_7078</name>
</gene>
<organism evidence="1 2">
    <name type="scientific">Amycolatopsis thermoflava</name>
    <dbReference type="NCBI Taxonomy" id="84480"/>
    <lineage>
        <taxon>Bacteria</taxon>
        <taxon>Bacillati</taxon>
        <taxon>Actinomycetota</taxon>
        <taxon>Actinomycetes</taxon>
        <taxon>Pseudonocardiales</taxon>
        <taxon>Pseudonocardiaceae</taxon>
        <taxon>Amycolatopsis</taxon>
        <taxon>Amycolatopsis methanolica group</taxon>
    </lineage>
</organism>
<evidence type="ECO:0000313" key="1">
    <source>
        <dbReference type="EMBL" id="ROS44632.1"/>
    </source>
</evidence>
<dbReference type="EMBL" id="RKHY01000001">
    <property type="protein sequence ID" value="ROS44632.1"/>
    <property type="molecule type" value="Genomic_DNA"/>
</dbReference>
<sequence length="105" mass="11274">MVVYVPDGGPAVPQVCRAEDLSALSVRAAAESPRWGLLSRALGAAGAGEVAGDHVWLDVSWLRSAAGDRDQDWHDGFTRMLDHAARQGWVSADGGRVRAHVEWGR</sequence>